<reference evidence="3" key="3">
    <citation type="submission" date="2025-04" db="UniProtKB">
        <authorList>
            <consortium name="RefSeq"/>
        </authorList>
    </citation>
    <scope>IDENTIFICATION</scope>
    <source>
        <strain evidence="3">CBS 304.34</strain>
    </source>
</reference>
<protein>
    <submittedName>
        <fullName evidence="1 3">Uncharacterized protein</fullName>
    </submittedName>
</protein>
<dbReference type="EMBL" id="MU003707">
    <property type="protein sequence ID" value="KAF2806201.1"/>
    <property type="molecule type" value="Genomic_DNA"/>
</dbReference>
<dbReference type="OrthoDB" id="3795850at2759"/>
<reference evidence="3" key="2">
    <citation type="submission" date="2020-04" db="EMBL/GenBank/DDBJ databases">
        <authorList>
            <consortium name="NCBI Genome Project"/>
        </authorList>
    </citation>
    <scope>NUCLEOTIDE SEQUENCE</scope>
    <source>
        <strain evidence="3">CBS 304.34</strain>
    </source>
</reference>
<dbReference type="RefSeq" id="XP_033573165.1">
    <property type="nucleotide sequence ID" value="XM_033729028.1"/>
</dbReference>
<name>A0A6A6YBL1_9PEZI</name>
<evidence type="ECO:0000313" key="3">
    <source>
        <dbReference type="RefSeq" id="XP_033573165.1"/>
    </source>
</evidence>
<sequence>MCRACTYPSPQAHTAGGVAWAVPVDIARLGPHLEAYMEAKPAMDALRLCHRFGTGQKAYITKLPMELIAMIENELQKASRKSKAKCWKEDYLCFQDCCTLEDHFSDEETEELYDICRSELGLARHRSECDGGKTCKCKEGGDSLDSEYDDFSDDEAVGDMVVDMMIESGTRYEVHFERCRLWQKRTNKNCSSGPFEKVQQVLKSDFGLSATTFHQRIKHPDTHLLQLDGHVSIDESPKVTLCYMTLPDKIVTEVDEAEDLCADSGEVIEGYNGISTIIDPRSLKITESQRRRFGRAMKLLDLKPYFHFSQVRNNIPTRLSSEEIEKVLDSANMCHQHQEEHRKRARVDMKRRIKKLEQSKWPKLMSLVASSFTMAL</sequence>
<reference evidence="1 3" key="1">
    <citation type="journal article" date="2020" name="Stud. Mycol.">
        <title>101 Dothideomycetes genomes: a test case for predicting lifestyles and emergence of pathogens.</title>
        <authorList>
            <person name="Haridas S."/>
            <person name="Albert R."/>
            <person name="Binder M."/>
            <person name="Bloem J."/>
            <person name="Labutti K."/>
            <person name="Salamov A."/>
            <person name="Andreopoulos B."/>
            <person name="Baker S."/>
            <person name="Barry K."/>
            <person name="Bills G."/>
            <person name="Bluhm B."/>
            <person name="Cannon C."/>
            <person name="Castanera R."/>
            <person name="Culley D."/>
            <person name="Daum C."/>
            <person name="Ezra D."/>
            <person name="Gonzalez J."/>
            <person name="Henrissat B."/>
            <person name="Kuo A."/>
            <person name="Liang C."/>
            <person name="Lipzen A."/>
            <person name="Lutzoni F."/>
            <person name="Magnuson J."/>
            <person name="Mondo S."/>
            <person name="Nolan M."/>
            <person name="Ohm R."/>
            <person name="Pangilinan J."/>
            <person name="Park H.-J."/>
            <person name="Ramirez L."/>
            <person name="Alfaro M."/>
            <person name="Sun H."/>
            <person name="Tritt A."/>
            <person name="Yoshinaga Y."/>
            <person name="Zwiers L.-H."/>
            <person name="Turgeon B."/>
            <person name="Goodwin S."/>
            <person name="Spatafora J."/>
            <person name="Crous P."/>
            <person name="Grigoriev I."/>
        </authorList>
    </citation>
    <scope>NUCLEOTIDE SEQUENCE</scope>
    <source>
        <strain evidence="1 3">CBS 304.34</strain>
    </source>
</reference>
<dbReference type="AlphaFoldDB" id="A0A6A6YBL1"/>
<dbReference type="GeneID" id="54469921"/>
<evidence type="ECO:0000313" key="1">
    <source>
        <dbReference type="EMBL" id="KAF2806201.1"/>
    </source>
</evidence>
<evidence type="ECO:0000313" key="2">
    <source>
        <dbReference type="Proteomes" id="UP000504636"/>
    </source>
</evidence>
<organism evidence="1">
    <name type="scientific">Mytilinidion resinicola</name>
    <dbReference type="NCBI Taxonomy" id="574789"/>
    <lineage>
        <taxon>Eukaryota</taxon>
        <taxon>Fungi</taxon>
        <taxon>Dikarya</taxon>
        <taxon>Ascomycota</taxon>
        <taxon>Pezizomycotina</taxon>
        <taxon>Dothideomycetes</taxon>
        <taxon>Pleosporomycetidae</taxon>
        <taxon>Mytilinidiales</taxon>
        <taxon>Mytilinidiaceae</taxon>
        <taxon>Mytilinidion</taxon>
    </lineage>
</organism>
<keyword evidence="2" id="KW-1185">Reference proteome</keyword>
<proteinExistence type="predicted"/>
<gene>
    <name evidence="1 3" type="ORF">BDZ99DRAFT_91948</name>
</gene>
<dbReference type="Proteomes" id="UP000504636">
    <property type="component" value="Unplaced"/>
</dbReference>
<accession>A0A6A6YBL1</accession>